<organism evidence="2 3">
    <name type="scientific">Lactuca virosa</name>
    <dbReference type="NCBI Taxonomy" id="75947"/>
    <lineage>
        <taxon>Eukaryota</taxon>
        <taxon>Viridiplantae</taxon>
        <taxon>Streptophyta</taxon>
        <taxon>Embryophyta</taxon>
        <taxon>Tracheophyta</taxon>
        <taxon>Spermatophyta</taxon>
        <taxon>Magnoliopsida</taxon>
        <taxon>eudicotyledons</taxon>
        <taxon>Gunneridae</taxon>
        <taxon>Pentapetalae</taxon>
        <taxon>asterids</taxon>
        <taxon>campanulids</taxon>
        <taxon>Asterales</taxon>
        <taxon>Asteraceae</taxon>
        <taxon>Cichorioideae</taxon>
        <taxon>Cichorieae</taxon>
        <taxon>Lactucinae</taxon>
        <taxon>Lactuca</taxon>
    </lineage>
</organism>
<protein>
    <submittedName>
        <fullName evidence="2">Uncharacterized protein</fullName>
    </submittedName>
</protein>
<feature type="region of interest" description="Disordered" evidence="1">
    <location>
        <begin position="152"/>
        <end position="225"/>
    </location>
</feature>
<gene>
    <name evidence="2" type="ORF">LVIROSA_LOCUS38758</name>
</gene>
<proteinExistence type="predicted"/>
<accession>A0AAU9PSX3</accession>
<feature type="compositionally biased region" description="Basic and acidic residues" evidence="1">
    <location>
        <begin position="210"/>
        <end position="225"/>
    </location>
</feature>
<dbReference type="EMBL" id="CAKMRJ010005745">
    <property type="protein sequence ID" value="CAH1453517.1"/>
    <property type="molecule type" value="Genomic_DNA"/>
</dbReference>
<keyword evidence="3" id="KW-1185">Reference proteome</keyword>
<evidence type="ECO:0000313" key="3">
    <source>
        <dbReference type="Proteomes" id="UP001157418"/>
    </source>
</evidence>
<evidence type="ECO:0000256" key="1">
    <source>
        <dbReference type="SAM" id="MobiDB-lite"/>
    </source>
</evidence>
<feature type="region of interest" description="Disordered" evidence="1">
    <location>
        <begin position="231"/>
        <end position="250"/>
    </location>
</feature>
<dbReference type="Proteomes" id="UP001157418">
    <property type="component" value="Unassembled WGS sequence"/>
</dbReference>
<reference evidence="2 3" key="1">
    <citation type="submission" date="2022-01" db="EMBL/GenBank/DDBJ databases">
        <authorList>
            <person name="Xiong W."/>
            <person name="Schranz E."/>
        </authorList>
    </citation>
    <scope>NUCLEOTIDE SEQUENCE [LARGE SCALE GENOMIC DNA]</scope>
</reference>
<dbReference type="AlphaFoldDB" id="A0AAU9PSX3"/>
<comment type="caution">
    <text evidence="2">The sequence shown here is derived from an EMBL/GenBank/DDBJ whole genome shotgun (WGS) entry which is preliminary data.</text>
</comment>
<feature type="compositionally biased region" description="Basic and acidic residues" evidence="1">
    <location>
        <begin position="231"/>
        <end position="242"/>
    </location>
</feature>
<sequence length="250" mass="28052">MENFQTTFNSNTTAANEALKSLGSLFKSEKAKLQESRTGLKTDHEAFQTSISSQITKLQDELANESNIKDSLSLKTEEVKVLSVKLDTSEKHVNDLLSQRAVMRSCITDVIGMLSDITETRDSMITISMCKHVAEKLSPVFAMLHKLEGVSDQSFNQKQGGEGVSGGSRKEEPKAPVKPVFKQEPKGKEKLFSEEPIVDNSEDEEELDENELKKQKAREDALHEHQRIIREAEEKERAEKEAQATCKWLG</sequence>
<feature type="compositionally biased region" description="Basic and acidic residues" evidence="1">
    <location>
        <begin position="168"/>
        <end position="193"/>
    </location>
</feature>
<evidence type="ECO:0000313" key="2">
    <source>
        <dbReference type="EMBL" id="CAH1453517.1"/>
    </source>
</evidence>
<name>A0AAU9PSX3_9ASTR</name>
<feature type="compositionally biased region" description="Acidic residues" evidence="1">
    <location>
        <begin position="196"/>
        <end position="209"/>
    </location>
</feature>